<dbReference type="Gene3D" id="1.10.510.10">
    <property type="entry name" value="Transferase(Phosphotransferase) domain 1"/>
    <property type="match status" value="1"/>
</dbReference>
<evidence type="ECO:0000259" key="4">
    <source>
        <dbReference type="PROSITE" id="PS50011"/>
    </source>
</evidence>
<accession>A0ABQ0LDB1</accession>
<dbReference type="EMBL" id="DF844078">
    <property type="protein sequence ID" value="GAT47846.1"/>
    <property type="molecule type" value="Genomic_DNA"/>
</dbReference>
<evidence type="ECO:0000259" key="3">
    <source>
        <dbReference type="PROSITE" id="PS50006"/>
    </source>
</evidence>
<dbReference type="PROSITE" id="PS50011">
    <property type="entry name" value="PROTEIN_KINASE_DOM"/>
    <property type="match status" value="1"/>
</dbReference>
<feature type="domain" description="Protein kinase" evidence="4">
    <location>
        <begin position="144"/>
        <end position="461"/>
    </location>
</feature>
<comment type="similarity">
    <text evidence="1">Belongs to the protein kinase superfamily. CAMK Ser/Thr protein kinase family. CHEK2 subfamily.</text>
</comment>
<dbReference type="CDD" id="cd22670">
    <property type="entry name" value="FHA_MEK1-like"/>
    <property type="match status" value="1"/>
</dbReference>
<dbReference type="Pfam" id="PF00498">
    <property type="entry name" value="FHA"/>
    <property type="match status" value="1"/>
</dbReference>
<reference evidence="5" key="1">
    <citation type="submission" date="2014-09" db="EMBL/GenBank/DDBJ databases">
        <title>Genome sequence of the luminous mushroom Mycena chlorophos for searching fungal bioluminescence genes.</title>
        <authorList>
            <person name="Tanaka Y."/>
            <person name="Kasuga D."/>
            <person name="Oba Y."/>
            <person name="Hase S."/>
            <person name="Sato K."/>
            <person name="Oba Y."/>
            <person name="Sakakibara Y."/>
        </authorList>
    </citation>
    <scope>NUCLEOTIDE SEQUENCE</scope>
</reference>
<dbReference type="Pfam" id="PF00069">
    <property type="entry name" value="Pkinase"/>
    <property type="match status" value="1"/>
</dbReference>
<dbReference type="InterPro" id="IPR000719">
    <property type="entry name" value="Prot_kinase_dom"/>
</dbReference>
<name>A0ABQ0LDB1_MYCCL</name>
<evidence type="ECO:0000313" key="5">
    <source>
        <dbReference type="EMBL" id="GAT47846.1"/>
    </source>
</evidence>
<dbReference type="PROSITE" id="PS50006">
    <property type="entry name" value="FHA_DOMAIN"/>
    <property type="match status" value="1"/>
</dbReference>
<dbReference type="SMART" id="SM00240">
    <property type="entry name" value="FHA"/>
    <property type="match status" value="1"/>
</dbReference>
<dbReference type="PANTHER" id="PTHR24347">
    <property type="entry name" value="SERINE/THREONINE-PROTEIN KINASE"/>
    <property type="match status" value="1"/>
</dbReference>
<protein>
    <submittedName>
        <fullName evidence="5">Kinase-like protein</fullName>
    </submittedName>
</protein>
<proteinExistence type="inferred from homology"/>
<gene>
    <name evidence="5" type="ORF">MCHLO_05288</name>
</gene>
<evidence type="ECO:0000256" key="2">
    <source>
        <dbReference type="PROSITE-ProRule" id="PRU10141"/>
    </source>
</evidence>
<keyword evidence="2" id="KW-0067">ATP-binding</keyword>
<organism evidence="5 6">
    <name type="scientific">Mycena chlorophos</name>
    <name type="common">Agaric fungus</name>
    <name type="synonym">Agaricus chlorophos</name>
    <dbReference type="NCBI Taxonomy" id="658473"/>
    <lineage>
        <taxon>Eukaryota</taxon>
        <taxon>Fungi</taxon>
        <taxon>Dikarya</taxon>
        <taxon>Basidiomycota</taxon>
        <taxon>Agaricomycotina</taxon>
        <taxon>Agaricomycetes</taxon>
        <taxon>Agaricomycetidae</taxon>
        <taxon>Agaricales</taxon>
        <taxon>Marasmiineae</taxon>
        <taxon>Mycenaceae</taxon>
        <taxon>Mycena</taxon>
    </lineage>
</organism>
<keyword evidence="6" id="KW-1185">Reference proteome</keyword>
<dbReference type="PROSITE" id="PS00107">
    <property type="entry name" value="PROTEIN_KINASE_ATP"/>
    <property type="match status" value="1"/>
</dbReference>
<dbReference type="Gene3D" id="2.60.200.20">
    <property type="match status" value="1"/>
</dbReference>
<sequence>MSICAKLIISRPESAGHNARREVIVLRIDKPVLIGRHPDCDYVLTSTYSSSLHCTLFAIPSQNGGCIVSCHDHSRNGLKLNGYRLLAHSSAILMDGDVLSLPDGHEFTCVHVWKDRREKIELFDPTPPVEVSRPARTKEVAHFIISSQKLGSGSFATVHLAFDCSNHSYKQVACKTIRLTSRKKGCEMDQVCREAVILEELKQGGGHPNINRIFATHRDDEFLFIFLQLCTGGDLFTYITTTMERNRRICEAEAKFIMFQLLSGLKYLHDKAVAHRDLKVGGIPPPLHVLTNSQPENILLHAPGPYPRIVIADFGLARPRSYQETFNVCGTVSYLPPEGIAALDTDHLKYIGMPSDCWSAGVILYIMICGSHPFDNESTSFDSSLNWCSHIRASRDSQSQTSEHYRSTESRLKGRILDGSIEYQPCYWQKVPDAKQLVSSLLNPNYAQRATVNDALHSAWILSELQLLKMHFKQRCVDPFLNDLR</sequence>
<dbReference type="InterPro" id="IPR011009">
    <property type="entry name" value="Kinase-like_dom_sf"/>
</dbReference>
<evidence type="ECO:0000256" key="1">
    <source>
        <dbReference type="ARBA" id="ARBA00005575"/>
    </source>
</evidence>
<feature type="binding site" evidence="2">
    <location>
        <position position="175"/>
    </location>
    <ligand>
        <name>ATP</name>
        <dbReference type="ChEBI" id="CHEBI:30616"/>
    </ligand>
</feature>
<dbReference type="SUPFAM" id="SSF56112">
    <property type="entry name" value="Protein kinase-like (PK-like)"/>
    <property type="match status" value="1"/>
</dbReference>
<dbReference type="InterPro" id="IPR017441">
    <property type="entry name" value="Protein_kinase_ATP_BS"/>
</dbReference>
<keyword evidence="2" id="KW-0547">Nucleotide-binding</keyword>
<dbReference type="InterPro" id="IPR008984">
    <property type="entry name" value="SMAD_FHA_dom_sf"/>
</dbReference>
<feature type="domain" description="FHA" evidence="3">
    <location>
        <begin position="32"/>
        <end position="85"/>
    </location>
</feature>
<dbReference type="SUPFAM" id="SSF49879">
    <property type="entry name" value="SMAD/FHA domain"/>
    <property type="match status" value="1"/>
</dbReference>
<dbReference type="InterPro" id="IPR000253">
    <property type="entry name" value="FHA_dom"/>
</dbReference>
<dbReference type="Proteomes" id="UP000815677">
    <property type="component" value="Unassembled WGS sequence"/>
</dbReference>
<evidence type="ECO:0000313" key="6">
    <source>
        <dbReference type="Proteomes" id="UP000815677"/>
    </source>
</evidence>